<dbReference type="SUPFAM" id="SSF53850">
    <property type="entry name" value="Periplasmic binding protein-like II"/>
    <property type="match status" value="1"/>
</dbReference>
<organism evidence="11 12">
    <name type="scientific">Drosophila albomicans</name>
    <name type="common">Fruit fly</name>
    <dbReference type="NCBI Taxonomy" id="7291"/>
    <lineage>
        <taxon>Eukaryota</taxon>
        <taxon>Metazoa</taxon>
        <taxon>Ecdysozoa</taxon>
        <taxon>Arthropoda</taxon>
        <taxon>Hexapoda</taxon>
        <taxon>Insecta</taxon>
        <taxon>Pterygota</taxon>
        <taxon>Neoptera</taxon>
        <taxon>Endopterygota</taxon>
        <taxon>Diptera</taxon>
        <taxon>Brachycera</taxon>
        <taxon>Muscomorpha</taxon>
        <taxon>Ephydroidea</taxon>
        <taxon>Drosophilidae</taxon>
        <taxon>Drosophila</taxon>
    </lineage>
</organism>
<keyword evidence="6" id="KW-0675">Receptor</keyword>
<dbReference type="RefSeq" id="XP_034100784.1">
    <property type="nucleotide sequence ID" value="XM_034244893.2"/>
</dbReference>
<gene>
    <name evidence="12" type="primary">LOC117565664</name>
</gene>
<evidence type="ECO:0000256" key="7">
    <source>
        <dbReference type="ARBA" id="ARBA00023180"/>
    </source>
</evidence>
<feature type="transmembrane region" description="Helical" evidence="8">
    <location>
        <begin position="339"/>
        <end position="361"/>
    </location>
</feature>
<evidence type="ECO:0000256" key="2">
    <source>
        <dbReference type="ARBA" id="ARBA00022475"/>
    </source>
</evidence>
<dbReference type="InterPro" id="IPR056198">
    <property type="entry name" value="LBD_receptor"/>
</dbReference>
<keyword evidence="7" id="KW-0325">Glycoprotein</keyword>
<comment type="subcellular location">
    <subcellularLocation>
        <location evidence="1">Cell membrane</location>
        <topology evidence="1">Multi-pass membrane protein</topology>
    </subcellularLocation>
</comment>
<dbReference type="GeneID" id="117565664"/>
<evidence type="ECO:0000256" key="1">
    <source>
        <dbReference type="ARBA" id="ARBA00004651"/>
    </source>
</evidence>
<proteinExistence type="predicted"/>
<evidence type="ECO:0000256" key="9">
    <source>
        <dbReference type="SAM" id="SignalP"/>
    </source>
</evidence>
<evidence type="ECO:0000313" key="12">
    <source>
        <dbReference type="RefSeq" id="XP_034100784.1"/>
    </source>
</evidence>
<evidence type="ECO:0000256" key="6">
    <source>
        <dbReference type="ARBA" id="ARBA00023170"/>
    </source>
</evidence>
<keyword evidence="2" id="KW-1003">Cell membrane</keyword>
<dbReference type="PANTHER" id="PTHR42643">
    <property type="entry name" value="IONOTROPIC RECEPTOR 20A-RELATED"/>
    <property type="match status" value="1"/>
</dbReference>
<evidence type="ECO:0000256" key="3">
    <source>
        <dbReference type="ARBA" id="ARBA00022692"/>
    </source>
</evidence>
<evidence type="ECO:0000313" key="11">
    <source>
        <dbReference type="Proteomes" id="UP000515160"/>
    </source>
</evidence>
<dbReference type="InterPro" id="IPR052192">
    <property type="entry name" value="Insect_Ionotropic_Sensory_Rcpt"/>
</dbReference>
<dbReference type="AlphaFoldDB" id="A0A6P8WAY5"/>
<keyword evidence="3 8" id="KW-0812">Transmembrane</keyword>
<keyword evidence="11" id="KW-1185">Reference proteome</keyword>
<dbReference type="PANTHER" id="PTHR42643:SF30">
    <property type="entry name" value="IONOTROPIC RECEPTOR 40A-RELATED"/>
    <property type="match status" value="1"/>
</dbReference>
<dbReference type="CTD" id="7354416"/>
<dbReference type="GO" id="GO:0005886">
    <property type="term" value="C:plasma membrane"/>
    <property type="evidence" value="ECO:0007669"/>
    <property type="project" value="UniProtKB-SubCell"/>
</dbReference>
<dbReference type="Proteomes" id="UP000515160">
    <property type="component" value="Chromosome X"/>
</dbReference>
<evidence type="ECO:0000256" key="8">
    <source>
        <dbReference type="SAM" id="Phobius"/>
    </source>
</evidence>
<sequence>MQLPRSQLHLLLLLLTAQQPSDTVAFGGIAQLEHVLHLILTRSCAAHNQSVYVSTGYREQLLRREALLVDRVLDHVLRRHSQVPMLLDRHLKPQLNLHVQLMLFFVQSTEQFIHSAAGNSGATSTFKHKFLVVLLSRSDAESSKEEMSHLFSYMLHQRLNIDVLLLRWQLDAGSVESFTFWPYSEAGCESVEPILQPLRGARLEELYPQKVGNLYGCPLDVIVWHVPPYIELHLERGTELEQQLQGWDAKLLRLMAQRLNFRLRLVANEPPQLIGGESHMNGSFTGAFRMLRQRRANLTCGCAACLPARAKFLSHTVSYNQVEYVIVLRTGRAYSNYEIMLFPFAFSTWLLLLSIAALHLLQRLFCPNWCLRLPSPIQLGIVMLLYVLRVSYESSIFEFVHNAPVRPLPQTVEQALQADYSFIVDHATHRMAAWLPNLNRRTHIRPGMAVDMFELLLKQEPLDGNWGVLSSRDFLDYYLAGHREQRHRFVVLHPKVMNNILCMHLPLGSYMASIISQLLFDLRSFGICQQVSQFATPSRDHHQKDAFGESMRFLYAACYCLLFANTFVLGVFALELLSLHSRFRWLSCFFERL</sequence>
<dbReference type="Pfam" id="PF24061">
    <property type="entry name" value="LBD_receptor"/>
    <property type="match status" value="1"/>
</dbReference>
<keyword evidence="5 8" id="KW-0472">Membrane</keyword>
<feature type="chain" id="PRO_5028177101" evidence="9">
    <location>
        <begin position="24"/>
        <end position="593"/>
    </location>
</feature>
<accession>A0A6P8WAY5</accession>
<protein>
    <submittedName>
        <fullName evidence="12">Uncharacterized protein LOC117565664</fullName>
    </submittedName>
</protein>
<feature type="signal peptide" evidence="9">
    <location>
        <begin position="1"/>
        <end position="23"/>
    </location>
</feature>
<keyword evidence="4 8" id="KW-1133">Transmembrane helix</keyword>
<evidence type="ECO:0000256" key="5">
    <source>
        <dbReference type="ARBA" id="ARBA00023136"/>
    </source>
</evidence>
<name>A0A6P8WAY5_DROAB</name>
<dbReference type="Gene3D" id="3.40.190.10">
    <property type="entry name" value="Periplasmic binding protein-like II"/>
    <property type="match status" value="1"/>
</dbReference>
<feature type="domain" description="Putative ionotropic receptor ligand binding" evidence="10">
    <location>
        <begin position="65"/>
        <end position="210"/>
    </location>
</feature>
<evidence type="ECO:0000259" key="10">
    <source>
        <dbReference type="Pfam" id="PF24061"/>
    </source>
</evidence>
<feature type="transmembrane region" description="Helical" evidence="8">
    <location>
        <begin position="553"/>
        <end position="577"/>
    </location>
</feature>
<keyword evidence="9" id="KW-0732">Signal</keyword>
<dbReference type="OrthoDB" id="7739311at2759"/>
<reference evidence="12" key="1">
    <citation type="submission" date="2025-08" db="UniProtKB">
        <authorList>
            <consortium name="RefSeq"/>
        </authorList>
    </citation>
    <scope>IDENTIFICATION</scope>
    <source>
        <strain evidence="12">15112-1751.03</strain>
        <tissue evidence="12">Whole Adult</tissue>
    </source>
</reference>
<evidence type="ECO:0000256" key="4">
    <source>
        <dbReference type="ARBA" id="ARBA00022989"/>
    </source>
</evidence>